<evidence type="ECO:0000313" key="2">
    <source>
        <dbReference type="EMBL" id="EXK75826.1"/>
    </source>
</evidence>
<proteinExistence type="predicted"/>
<dbReference type="EMBL" id="KI979785">
    <property type="protein sequence ID" value="EXK75826.1"/>
    <property type="molecule type" value="Genomic_DNA"/>
</dbReference>
<keyword evidence="3" id="KW-1185">Reference proteome</keyword>
<name>X0B251_FUSOX</name>
<feature type="region of interest" description="Disordered" evidence="1">
    <location>
        <begin position="1"/>
        <end position="24"/>
    </location>
</feature>
<protein>
    <submittedName>
        <fullName evidence="2">Uncharacterized protein</fullName>
    </submittedName>
</protein>
<accession>X0B251</accession>
<dbReference type="HOGENOM" id="CLU_3106451_0_0_1"/>
<gene>
    <name evidence="2" type="ORF">FOQG_19409</name>
</gene>
<reference evidence="2 3" key="1">
    <citation type="submission" date="2011-11" db="EMBL/GenBank/DDBJ databases">
        <title>The Genome Sequence of Fusarium oxysporum PHW815.</title>
        <authorList>
            <consortium name="The Broad Institute Genome Sequencing Platform"/>
            <person name="Ma L.-J."/>
            <person name="Gale L.R."/>
            <person name="Schwartz D.C."/>
            <person name="Zhou S."/>
            <person name="Corby-Kistler H."/>
            <person name="Young S.K."/>
            <person name="Zeng Q."/>
            <person name="Gargeya S."/>
            <person name="Fitzgerald M."/>
            <person name="Haas B."/>
            <person name="Abouelleil A."/>
            <person name="Alvarado L."/>
            <person name="Arachchi H.M."/>
            <person name="Berlin A."/>
            <person name="Brown A."/>
            <person name="Chapman S.B."/>
            <person name="Chen Z."/>
            <person name="Dunbar C."/>
            <person name="Freedman E."/>
            <person name="Gearin G."/>
            <person name="Goldberg J."/>
            <person name="Griggs A."/>
            <person name="Gujja S."/>
            <person name="Heiman D."/>
            <person name="Howarth C."/>
            <person name="Larson L."/>
            <person name="Lui A."/>
            <person name="MacDonald P.J.P."/>
            <person name="Montmayeur A."/>
            <person name="Murphy C."/>
            <person name="Neiman D."/>
            <person name="Pearson M."/>
            <person name="Priest M."/>
            <person name="Roberts A."/>
            <person name="Saif S."/>
            <person name="Shea T."/>
            <person name="Shenoy N."/>
            <person name="Sisk P."/>
            <person name="Stolte C."/>
            <person name="Sykes S."/>
            <person name="Wortman J."/>
            <person name="Nusbaum C."/>
            <person name="Birren B."/>
        </authorList>
    </citation>
    <scope>NUCLEOTIDE SEQUENCE [LARGE SCALE GENOMIC DNA]</scope>
    <source>
        <strain evidence="2 3">54005</strain>
    </source>
</reference>
<sequence length="51" mass="5258">MAGLTGGRACDEGGSTKQDGPEALESDLGQYSRILYSPTLTPLAEICVGEV</sequence>
<dbReference type="Proteomes" id="UP000030663">
    <property type="component" value="Unassembled WGS sequence"/>
</dbReference>
<evidence type="ECO:0000256" key="1">
    <source>
        <dbReference type="SAM" id="MobiDB-lite"/>
    </source>
</evidence>
<evidence type="ECO:0000313" key="3">
    <source>
        <dbReference type="Proteomes" id="UP000030663"/>
    </source>
</evidence>
<organism evidence="2 3">
    <name type="scientific">Fusarium oxysporum f. sp. raphani 54005</name>
    <dbReference type="NCBI Taxonomy" id="1089458"/>
    <lineage>
        <taxon>Eukaryota</taxon>
        <taxon>Fungi</taxon>
        <taxon>Dikarya</taxon>
        <taxon>Ascomycota</taxon>
        <taxon>Pezizomycotina</taxon>
        <taxon>Sordariomycetes</taxon>
        <taxon>Hypocreomycetidae</taxon>
        <taxon>Hypocreales</taxon>
        <taxon>Nectriaceae</taxon>
        <taxon>Fusarium</taxon>
        <taxon>Fusarium oxysporum species complex</taxon>
    </lineage>
</organism>
<dbReference type="AlphaFoldDB" id="X0B251"/>